<dbReference type="OrthoDB" id="3697798at2"/>
<name>A0A229THJ0_9PSEU</name>
<evidence type="ECO:0000313" key="2">
    <source>
        <dbReference type="Proteomes" id="UP000215199"/>
    </source>
</evidence>
<reference evidence="2" key="1">
    <citation type="submission" date="2017-07" db="EMBL/GenBank/DDBJ databases">
        <title>Comparative genome mining reveals phylogenetic distribution patterns of secondary metabolites in Amycolatopsis.</title>
        <authorList>
            <person name="Adamek M."/>
            <person name="Alanjary M."/>
            <person name="Sales-Ortells H."/>
            <person name="Goodfellow M."/>
            <person name="Bull A.T."/>
            <person name="Kalinowski J."/>
            <person name="Ziemert N."/>
        </authorList>
    </citation>
    <scope>NUCLEOTIDE SEQUENCE [LARGE SCALE GENOMIC DNA]</scope>
    <source>
        <strain evidence="2">H5</strain>
    </source>
</reference>
<comment type="caution">
    <text evidence="1">The sequence shown here is derived from an EMBL/GenBank/DDBJ whole genome shotgun (WGS) entry which is preliminary data.</text>
</comment>
<organism evidence="1 2">
    <name type="scientific">Amycolatopsis vastitatis</name>
    <dbReference type="NCBI Taxonomy" id="1905142"/>
    <lineage>
        <taxon>Bacteria</taxon>
        <taxon>Bacillati</taxon>
        <taxon>Actinomycetota</taxon>
        <taxon>Actinomycetes</taxon>
        <taxon>Pseudonocardiales</taxon>
        <taxon>Pseudonocardiaceae</taxon>
        <taxon>Amycolatopsis</taxon>
    </lineage>
</organism>
<protein>
    <submittedName>
        <fullName evidence="1">Uncharacterized protein</fullName>
    </submittedName>
</protein>
<dbReference type="RefSeq" id="WP_093946348.1">
    <property type="nucleotide sequence ID" value="NZ_NMUL01000005.1"/>
</dbReference>
<dbReference type="AlphaFoldDB" id="A0A229THJ0"/>
<keyword evidence="2" id="KW-1185">Reference proteome</keyword>
<dbReference type="EMBL" id="NMUL01000005">
    <property type="protein sequence ID" value="OXM70583.1"/>
    <property type="molecule type" value="Genomic_DNA"/>
</dbReference>
<sequence>MPWRPPLEDADPDHRFDPYRERAGRLFTDGREAGFVFVRLTSGAAQLGGALWWRRWSAPFEVVQEYYSLTDGRFTDTVTDADDLADELLDWGAGRLSVGDEEYRVEWLGDEESKLVRDEVFGLGA</sequence>
<gene>
    <name evidence="1" type="ORF">CF165_05860</name>
</gene>
<proteinExistence type="predicted"/>
<accession>A0A229THJ0</accession>
<evidence type="ECO:0000313" key="1">
    <source>
        <dbReference type="EMBL" id="OXM70583.1"/>
    </source>
</evidence>
<dbReference type="Proteomes" id="UP000215199">
    <property type="component" value="Unassembled WGS sequence"/>
</dbReference>